<organism evidence="1 2">
    <name type="scientific">Roseobacter sinensis</name>
    <dbReference type="NCBI Taxonomy" id="2931391"/>
    <lineage>
        <taxon>Bacteria</taxon>
        <taxon>Pseudomonadati</taxon>
        <taxon>Pseudomonadota</taxon>
        <taxon>Alphaproteobacteria</taxon>
        <taxon>Rhodobacterales</taxon>
        <taxon>Roseobacteraceae</taxon>
        <taxon>Roseobacter</taxon>
    </lineage>
</organism>
<dbReference type="SUPFAM" id="SSF46785">
    <property type="entry name" value="Winged helix' DNA-binding domain"/>
    <property type="match status" value="1"/>
</dbReference>
<evidence type="ECO:0000313" key="2">
    <source>
        <dbReference type="Proteomes" id="UP001208690"/>
    </source>
</evidence>
<name>A0ABT3BCX3_9RHOB</name>
<dbReference type="InterPro" id="IPR000944">
    <property type="entry name" value="Tscrpt_reg_Rrf2"/>
</dbReference>
<dbReference type="Proteomes" id="UP001208690">
    <property type="component" value="Unassembled WGS sequence"/>
</dbReference>
<keyword evidence="2" id="KW-1185">Reference proteome</keyword>
<dbReference type="RefSeq" id="WP_263843324.1">
    <property type="nucleotide sequence ID" value="NZ_JALIEB010000003.1"/>
</dbReference>
<accession>A0ABT3BCX3</accession>
<sequence>MKLSDGIEQALHCATLLAALPDGGLLSAKSMAEFHGVSISYLLKHLQALSKAGLLQTEPGPRGGYSLARRPDEITLLDVVLAVEGPEPAFRCKEIRQNGPDPLPAKHFKAPCQINAAMLRAERAYRAELRRVTLADLLAELSEADTDGRIAARGCAFFDTHIRHPKPERTNR</sequence>
<dbReference type="InterPro" id="IPR030489">
    <property type="entry name" value="TR_Rrf2-type_CS"/>
</dbReference>
<comment type="caution">
    <text evidence="1">The sequence shown here is derived from an EMBL/GenBank/DDBJ whole genome shotgun (WGS) entry which is preliminary data.</text>
</comment>
<evidence type="ECO:0000313" key="1">
    <source>
        <dbReference type="EMBL" id="MCV3271004.1"/>
    </source>
</evidence>
<reference evidence="1 2" key="1">
    <citation type="submission" date="2022-04" db="EMBL/GenBank/DDBJ databases">
        <title>Roseobacter sp. WL0113 is a bacterium isolated from neritic sediment.</title>
        <authorList>
            <person name="Wang L."/>
            <person name="He W."/>
            <person name="Zhang D.-F."/>
        </authorList>
    </citation>
    <scope>NUCLEOTIDE SEQUENCE [LARGE SCALE GENOMIC DNA]</scope>
    <source>
        <strain evidence="1 2">WL0113</strain>
    </source>
</reference>
<dbReference type="PROSITE" id="PS51197">
    <property type="entry name" value="HTH_RRF2_2"/>
    <property type="match status" value="1"/>
</dbReference>
<protein>
    <submittedName>
        <fullName evidence="1">Rrf2 family transcriptional regulator</fullName>
    </submittedName>
</protein>
<dbReference type="NCBIfam" id="TIGR00738">
    <property type="entry name" value="rrf2_super"/>
    <property type="match status" value="1"/>
</dbReference>
<dbReference type="Gene3D" id="1.10.10.10">
    <property type="entry name" value="Winged helix-like DNA-binding domain superfamily/Winged helix DNA-binding domain"/>
    <property type="match status" value="1"/>
</dbReference>
<dbReference type="PANTHER" id="PTHR33221">
    <property type="entry name" value="WINGED HELIX-TURN-HELIX TRANSCRIPTIONAL REGULATOR, RRF2 FAMILY"/>
    <property type="match status" value="1"/>
</dbReference>
<dbReference type="PANTHER" id="PTHR33221:SF13">
    <property type="entry name" value="TRANSCRIPTIONAL REGULATOR-RELATED"/>
    <property type="match status" value="1"/>
</dbReference>
<gene>
    <name evidence="1" type="ORF">MUB52_06140</name>
</gene>
<dbReference type="Pfam" id="PF02082">
    <property type="entry name" value="Rrf2"/>
    <property type="match status" value="1"/>
</dbReference>
<dbReference type="EMBL" id="JALIEB010000003">
    <property type="protein sequence ID" value="MCV3271004.1"/>
    <property type="molecule type" value="Genomic_DNA"/>
</dbReference>
<dbReference type="InterPro" id="IPR036390">
    <property type="entry name" value="WH_DNA-bd_sf"/>
</dbReference>
<dbReference type="InterPro" id="IPR036388">
    <property type="entry name" value="WH-like_DNA-bd_sf"/>
</dbReference>
<dbReference type="PROSITE" id="PS01332">
    <property type="entry name" value="HTH_RRF2_1"/>
    <property type="match status" value="1"/>
</dbReference>
<proteinExistence type="predicted"/>